<name>A0A225V3L1_9STRA</name>
<dbReference type="GO" id="GO:0006508">
    <property type="term" value="P:proteolysis"/>
    <property type="evidence" value="ECO:0007669"/>
    <property type="project" value="UniProtKB-KW"/>
</dbReference>
<dbReference type="EMBL" id="NBNE01007537">
    <property type="protein sequence ID" value="OWZ00526.1"/>
    <property type="molecule type" value="Genomic_DNA"/>
</dbReference>
<dbReference type="AlphaFoldDB" id="A0A225V3L1"/>
<keyword evidence="1" id="KW-0645">Protease</keyword>
<reference evidence="5" key="1">
    <citation type="submission" date="2017-03" db="EMBL/GenBank/DDBJ databases">
        <title>Phytopthora megakarya and P. palmivora, two closely related causual agents of cacao black pod achieved similar genome size and gene model numbers by different mechanisms.</title>
        <authorList>
            <person name="Ali S."/>
            <person name="Shao J."/>
            <person name="Larry D.J."/>
            <person name="Kronmiller B."/>
            <person name="Shen D."/>
            <person name="Strem M.D."/>
            <person name="Melnick R.L."/>
            <person name="Guiltinan M.J."/>
            <person name="Tyler B.M."/>
            <person name="Meinhardt L.W."/>
            <person name="Bailey B.A."/>
        </authorList>
    </citation>
    <scope>NUCLEOTIDE SEQUENCE [LARGE SCALE GENOMIC DNA]</scope>
    <source>
        <strain evidence="5">zdho120</strain>
    </source>
</reference>
<keyword evidence="2" id="KW-0378">Hydrolase</keyword>
<proteinExistence type="predicted"/>
<evidence type="ECO:0000259" key="3">
    <source>
        <dbReference type="Pfam" id="PF02902"/>
    </source>
</evidence>
<sequence>MDANVFGHIFNEYKLASRKRDVAYKACCDVFGTYSTINKVVGGYFDRELKKKYPDRRRKNFAAKEVTTKPIPKNQDDCGVFVIYFIKRVVDAFLRGNPQLLSNIANLCTAPRSARFTPSMFRKDIINAQTQKSK</sequence>
<organism evidence="4 5">
    <name type="scientific">Phytophthora megakarya</name>
    <dbReference type="NCBI Taxonomy" id="4795"/>
    <lineage>
        <taxon>Eukaryota</taxon>
        <taxon>Sar</taxon>
        <taxon>Stramenopiles</taxon>
        <taxon>Oomycota</taxon>
        <taxon>Peronosporomycetes</taxon>
        <taxon>Peronosporales</taxon>
        <taxon>Peronosporaceae</taxon>
        <taxon>Phytophthora</taxon>
    </lineage>
</organism>
<dbReference type="Proteomes" id="UP000198211">
    <property type="component" value="Unassembled WGS sequence"/>
</dbReference>
<comment type="caution">
    <text evidence="4">The sequence shown here is derived from an EMBL/GenBank/DDBJ whole genome shotgun (WGS) entry which is preliminary data.</text>
</comment>
<dbReference type="InterPro" id="IPR003653">
    <property type="entry name" value="Peptidase_C48_C"/>
</dbReference>
<evidence type="ECO:0000256" key="2">
    <source>
        <dbReference type="ARBA" id="ARBA00022801"/>
    </source>
</evidence>
<evidence type="ECO:0000313" key="4">
    <source>
        <dbReference type="EMBL" id="OWZ00526.1"/>
    </source>
</evidence>
<dbReference type="Pfam" id="PF02902">
    <property type="entry name" value="Peptidase_C48"/>
    <property type="match status" value="1"/>
</dbReference>
<accession>A0A225V3L1</accession>
<protein>
    <recommendedName>
        <fullName evidence="3">Ubiquitin-like protease family profile domain-containing protein</fullName>
    </recommendedName>
</protein>
<dbReference type="OrthoDB" id="49219at2759"/>
<dbReference type="GO" id="GO:0008234">
    <property type="term" value="F:cysteine-type peptidase activity"/>
    <property type="evidence" value="ECO:0007669"/>
    <property type="project" value="InterPro"/>
</dbReference>
<keyword evidence="5" id="KW-1185">Reference proteome</keyword>
<gene>
    <name evidence="4" type="ORF">PHMEG_00028258</name>
</gene>
<evidence type="ECO:0000313" key="5">
    <source>
        <dbReference type="Proteomes" id="UP000198211"/>
    </source>
</evidence>
<feature type="domain" description="Ubiquitin-like protease family profile" evidence="3">
    <location>
        <begin position="41"/>
        <end position="92"/>
    </location>
</feature>
<evidence type="ECO:0000256" key="1">
    <source>
        <dbReference type="ARBA" id="ARBA00022670"/>
    </source>
</evidence>